<dbReference type="InterPro" id="IPR050258">
    <property type="entry name" value="Leguminous_Lectin"/>
</dbReference>
<dbReference type="SMART" id="SM00060">
    <property type="entry name" value="FN3"/>
    <property type="match status" value="3"/>
</dbReference>
<dbReference type="InterPro" id="IPR013783">
    <property type="entry name" value="Ig-like_fold"/>
</dbReference>
<keyword evidence="6" id="KW-1133">Transmembrane helix</keyword>
<evidence type="ECO:0000256" key="1">
    <source>
        <dbReference type="ARBA" id="ARBA00010116"/>
    </source>
</evidence>
<dbReference type="InterPro" id="IPR003343">
    <property type="entry name" value="Big_2"/>
</dbReference>
<evidence type="ECO:0000259" key="8">
    <source>
        <dbReference type="PROSITE" id="PS51127"/>
    </source>
</evidence>
<proteinExistence type="inferred from homology"/>
<dbReference type="InterPro" id="IPR036116">
    <property type="entry name" value="FN3_sf"/>
</dbReference>
<organism evidence="10 11">
    <name type="scientific">Paenibacillus elgii</name>
    <dbReference type="NCBI Taxonomy" id="189691"/>
    <lineage>
        <taxon>Bacteria</taxon>
        <taxon>Bacillati</taxon>
        <taxon>Bacillota</taxon>
        <taxon>Bacilli</taxon>
        <taxon>Bacillales</taxon>
        <taxon>Paenibacillaceae</taxon>
        <taxon>Paenibacillus</taxon>
    </lineage>
</organism>
<evidence type="ECO:0000256" key="5">
    <source>
        <dbReference type="ARBA" id="ARBA00029955"/>
    </source>
</evidence>
<dbReference type="CDD" id="cd01951">
    <property type="entry name" value="lectin_L-type"/>
    <property type="match status" value="1"/>
</dbReference>
<gene>
    <name evidence="10" type="ORF">C8Z91_27550</name>
</gene>
<dbReference type="Pfam" id="PF00041">
    <property type="entry name" value="fn3"/>
    <property type="match status" value="1"/>
</dbReference>
<dbReference type="Gene3D" id="2.60.40.1120">
    <property type="entry name" value="Carboxypeptidase-like, regulatory domain"/>
    <property type="match status" value="2"/>
</dbReference>
<dbReference type="Pfam" id="PF02369">
    <property type="entry name" value="Big_1"/>
    <property type="match status" value="1"/>
</dbReference>
<comment type="caution">
    <text evidence="10">The sequence shown here is derived from an EMBL/GenBank/DDBJ whole genome shotgun (WGS) entry which is preliminary data.</text>
</comment>
<evidence type="ECO:0000259" key="7">
    <source>
        <dbReference type="PROSITE" id="PS50853"/>
    </source>
</evidence>
<feature type="domain" description="SLH" evidence="9">
    <location>
        <begin position="1394"/>
        <end position="1451"/>
    </location>
</feature>
<dbReference type="PANTHER" id="PTHR32401">
    <property type="entry name" value="CONCANAVALIN A-LIKE LECTIN FAMILY PROTEIN"/>
    <property type="match status" value="1"/>
</dbReference>
<feature type="domain" description="Big-1" evidence="8">
    <location>
        <begin position="749"/>
        <end position="849"/>
    </location>
</feature>
<keyword evidence="3" id="KW-0843">Virulence</keyword>
<dbReference type="InterPro" id="IPR003961">
    <property type="entry name" value="FN3_dom"/>
</dbReference>
<feature type="domain" description="SLH" evidence="9">
    <location>
        <begin position="1269"/>
        <end position="1329"/>
    </location>
</feature>
<dbReference type="InterPro" id="IPR008964">
    <property type="entry name" value="Invasin/intimin_cell_adhesion"/>
</dbReference>
<dbReference type="InterPro" id="IPR003344">
    <property type="entry name" value="Big_1_dom"/>
</dbReference>
<dbReference type="CDD" id="cd00063">
    <property type="entry name" value="FN3"/>
    <property type="match status" value="1"/>
</dbReference>
<dbReference type="SMART" id="SM00634">
    <property type="entry name" value="BID_1"/>
    <property type="match status" value="1"/>
</dbReference>
<evidence type="ECO:0000313" key="11">
    <source>
        <dbReference type="Proteomes" id="UP000244184"/>
    </source>
</evidence>
<dbReference type="Proteomes" id="UP000244184">
    <property type="component" value="Unassembled WGS sequence"/>
</dbReference>
<dbReference type="Pfam" id="PF00139">
    <property type="entry name" value="Lectin_legB"/>
    <property type="match status" value="1"/>
</dbReference>
<sequence>MAKHEIRGISFVFDYIRRNNKVTAWVVIICMILAMIQPFSVKVYADSASGQTPATKWLTFKYDNFNNPNQTNLLSMNGQAAAYFDNTPQVNNKVLRLTKTTAGVFGSAFNKSLIYSTNNFSFSTSFAFRISEPSGDHSFPDGADGFTFAIQTKSSNAGSVGDGIGYGGIQPSFAVKFDTFDNKTYTGQHNDPSDNYVGLAQNGNVANTNPTWYKAIPKNQMDMKDGNIHYAWIDYDGINKTMRVYTNNTNNRSTAIRQIDASGIDLGAIFAGKSSVYAGFTAATGASWENHDILSWYFTNRLDPIDVNQPDVVYKQAPTTVLLNTTPTGEPGKMSVTATVYDVDGNPVSDAPITVSSTQGTLTDANGNPVSTLTSDNQGQGQAILDFGGGPVAGNITAVAVGGAYVTVSIPAPPTGLKTGATAQTASTLSWNPVPGASYYKVYKNGVLYASNVTGPAFNVSGLAQGTFNTFVVTVVKNGLESSFSNRVTLPVFAGLSLDSVSYTLSVGETHQTVVSHVYSDGYRMDVTPYASYQSINSRVATVNAGGLVTATGAGTTVIQAVYGSGSAQTEVTVTLGAPTGVSISDVTSTGATLTWNAVPGAQTYNIYENGRLIASGVTGTTYTATGLTAGTEHRFTVTAVSNGIESSASGGSNVTTSTLRELQADQSSFTLAAGDTHQTKIQAVYLDESIQDVTGKAVYLSSDPSIATVDSHGVITAKAPGTATITISYDGKTLTETIVVQSASPQIKLTLNTSPSSVVGDGKSQVTLSANVVMLNGLPVAGKPVVFHFGNGAEGDVTAVTDASGVASVTFTAPDIRSTTPVREVITASATDPMTGLTVQKGIDIRYMPASIKGILIDQVTGQPIAGATVSVSADFNQDGITDFSSAVTTGPDGSYQISVPRGNYDYMVDITASVKVGNQTVQLTKKQTVHVDQLNGTGETIVSSNKISGQLFVSNRSSSNTQPTVESVFGKGNVSVLVKATNGSAFVTQMPLDSNGSFDISDVPQGQYVVSYQIKAKDGTMLAGPSALVKVSQNGETGVVYSLIDPYGVVKDTATGQPISGVTMNLYWADTELNKQKGRTPNTLVQLPELPDFAPNQNHNPQVTNQAGEYAWMVFPDGDYYITATKPDYSSYSSLEAKPNVPAVNGADSYVRDGIIHVGQDLVSLSFSMSAISSPSSSSGPSYGGVSVSPSVTASDVTSTGVTLNWNGFGGASSYNIYDNGKLIASGVTSTSYKVTGLTKGDHPFTIKAVVNGVETGVVQSLTVTIPSGAGTDGAAGASGDSSKQAGEHEKYVEGYPDGTFKPERNVTRQEVAAMLYRLYHLSKSDSPAAIYSDLTNADWGAAEVAAVTKAGYMNGYPDGTFKPNQPITREEMAGIVARLKQLQGGEKDVFADIADSWARGEINAAGQAGILSGYPDGTFRPKANTTRAEVVTIFNRLQNRGPLTGVDAPSWSDVPSSHWAFGDVEEASTNHGYTIENKTEKRTSTK</sequence>
<dbReference type="PROSITE" id="PS51272">
    <property type="entry name" value="SLH"/>
    <property type="match status" value="3"/>
</dbReference>
<evidence type="ECO:0000259" key="9">
    <source>
        <dbReference type="PROSITE" id="PS51272"/>
    </source>
</evidence>
<evidence type="ECO:0000256" key="6">
    <source>
        <dbReference type="SAM" id="Phobius"/>
    </source>
</evidence>
<evidence type="ECO:0000256" key="3">
    <source>
        <dbReference type="ARBA" id="ARBA00023026"/>
    </source>
</evidence>
<dbReference type="Gene3D" id="2.60.40.10">
    <property type="entry name" value="Immunoglobulins"/>
    <property type="match status" value="5"/>
</dbReference>
<dbReference type="InterPro" id="IPR001220">
    <property type="entry name" value="Legume_lectin_dom"/>
</dbReference>
<dbReference type="SUPFAM" id="SSF49899">
    <property type="entry name" value="Concanavalin A-like lectins/glucanases"/>
    <property type="match status" value="1"/>
</dbReference>
<dbReference type="InterPro" id="IPR008969">
    <property type="entry name" value="CarboxyPept-like_regulatory"/>
</dbReference>
<comment type="similarity">
    <text evidence="1">Belongs to the intimin/invasin family.</text>
</comment>
<dbReference type="PROSITE" id="PS50853">
    <property type="entry name" value="FN3"/>
    <property type="match status" value="1"/>
</dbReference>
<dbReference type="Gene3D" id="2.60.120.200">
    <property type="match status" value="1"/>
</dbReference>
<dbReference type="SUPFAM" id="SSF49265">
    <property type="entry name" value="Fibronectin type III"/>
    <property type="match status" value="2"/>
</dbReference>
<dbReference type="Pfam" id="PF13620">
    <property type="entry name" value="CarboxypepD_reg"/>
    <property type="match status" value="1"/>
</dbReference>
<dbReference type="Pfam" id="PF00395">
    <property type="entry name" value="SLH"/>
    <property type="match status" value="3"/>
</dbReference>
<dbReference type="PANTHER" id="PTHR32401:SF49">
    <property type="entry name" value="OS10G0129200 PROTEIN"/>
    <property type="match status" value="1"/>
</dbReference>
<accession>A0A2T6FWB6</accession>
<evidence type="ECO:0000313" key="10">
    <source>
        <dbReference type="EMBL" id="PUA36199.1"/>
    </source>
</evidence>
<dbReference type="InterPro" id="IPR013320">
    <property type="entry name" value="ConA-like_dom_sf"/>
</dbReference>
<dbReference type="PROSITE" id="PS51127">
    <property type="entry name" value="BIG1"/>
    <property type="match status" value="1"/>
</dbReference>
<feature type="domain" description="Fibronectin type-III" evidence="7">
    <location>
        <begin position="578"/>
        <end position="662"/>
    </location>
</feature>
<dbReference type="SUPFAM" id="SSF49464">
    <property type="entry name" value="Carboxypeptidase regulatory domain-like"/>
    <property type="match status" value="2"/>
</dbReference>
<dbReference type="SMART" id="SM00635">
    <property type="entry name" value="BID_2"/>
    <property type="match status" value="2"/>
</dbReference>
<protein>
    <recommendedName>
        <fullName evidence="2">Intimin</fullName>
    </recommendedName>
    <alternativeName>
        <fullName evidence="5">Attaching and effacing protein</fullName>
    </alternativeName>
</protein>
<keyword evidence="4" id="KW-1015">Disulfide bond</keyword>
<dbReference type="InterPro" id="IPR001119">
    <property type="entry name" value="SLH_dom"/>
</dbReference>
<name>A0A2T6FWB6_9BACL</name>
<dbReference type="Pfam" id="PF02368">
    <property type="entry name" value="Big_2"/>
    <property type="match status" value="2"/>
</dbReference>
<evidence type="ECO:0000256" key="2">
    <source>
        <dbReference type="ARBA" id="ARBA00017346"/>
    </source>
</evidence>
<dbReference type="SUPFAM" id="SSF49373">
    <property type="entry name" value="Invasin/intimin cell-adhesion fragments"/>
    <property type="match status" value="4"/>
</dbReference>
<feature type="domain" description="SLH" evidence="9">
    <location>
        <begin position="1330"/>
        <end position="1393"/>
    </location>
</feature>
<evidence type="ECO:0000256" key="4">
    <source>
        <dbReference type="ARBA" id="ARBA00023157"/>
    </source>
</evidence>
<dbReference type="Gene3D" id="2.60.40.1080">
    <property type="match status" value="2"/>
</dbReference>
<feature type="transmembrane region" description="Helical" evidence="6">
    <location>
        <begin position="21"/>
        <end position="39"/>
    </location>
</feature>
<keyword evidence="6" id="KW-0812">Transmembrane</keyword>
<reference evidence="10 11" key="1">
    <citation type="submission" date="2018-03" db="EMBL/GenBank/DDBJ databases">
        <title>Genome sequence of Paenibacillus elgii strain AC13 an antimicrobial compound producing bacteria.</title>
        <authorList>
            <person name="Kurokawa A.S."/>
            <person name="Araujo J.F."/>
            <person name="Costa R.A."/>
            <person name="Ortega D.B."/>
            <person name="Pires A.S."/>
            <person name="Pappas G.J.Jr."/>
            <person name="Franco O.L."/>
            <person name="Barreto C."/>
            <person name="Magalhaes B.S."/>
            <person name="Kruger R.H."/>
        </authorList>
    </citation>
    <scope>NUCLEOTIDE SEQUENCE [LARGE SCALE GENOMIC DNA]</scope>
    <source>
        <strain evidence="10 11">AC13</strain>
    </source>
</reference>
<dbReference type="EMBL" id="PYHP01000072">
    <property type="protein sequence ID" value="PUA36199.1"/>
    <property type="molecule type" value="Genomic_DNA"/>
</dbReference>
<keyword evidence="6" id="KW-0472">Membrane</keyword>
<dbReference type="InterPro" id="IPR056573">
    <property type="entry name" value="Lectin_L-type_dom"/>
</dbReference>
<dbReference type="GO" id="GO:0030246">
    <property type="term" value="F:carbohydrate binding"/>
    <property type="evidence" value="ECO:0007669"/>
    <property type="project" value="InterPro"/>
</dbReference>